<keyword evidence="5" id="KW-0472">Membrane</keyword>
<proteinExistence type="predicted"/>
<dbReference type="AlphaFoldDB" id="A0A5C3N394"/>
<reference evidence="7 8" key="1">
    <citation type="journal article" date="2019" name="Nat. Ecol. Evol.">
        <title>Megaphylogeny resolves global patterns of mushroom evolution.</title>
        <authorList>
            <person name="Varga T."/>
            <person name="Krizsan K."/>
            <person name="Foldi C."/>
            <person name="Dima B."/>
            <person name="Sanchez-Garcia M."/>
            <person name="Sanchez-Ramirez S."/>
            <person name="Szollosi G.J."/>
            <person name="Szarkandi J.G."/>
            <person name="Papp V."/>
            <person name="Albert L."/>
            <person name="Andreopoulos W."/>
            <person name="Angelini C."/>
            <person name="Antonin V."/>
            <person name="Barry K.W."/>
            <person name="Bougher N.L."/>
            <person name="Buchanan P."/>
            <person name="Buyck B."/>
            <person name="Bense V."/>
            <person name="Catcheside P."/>
            <person name="Chovatia M."/>
            <person name="Cooper J."/>
            <person name="Damon W."/>
            <person name="Desjardin D."/>
            <person name="Finy P."/>
            <person name="Geml J."/>
            <person name="Haridas S."/>
            <person name="Hughes K."/>
            <person name="Justo A."/>
            <person name="Karasinski D."/>
            <person name="Kautmanova I."/>
            <person name="Kiss B."/>
            <person name="Kocsube S."/>
            <person name="Kotiranta H."/>
            <person name="LaButti K.M."/>
            <person name="Lechner B.E."/>
            <person name="Liimatainen K."/>
            <person name="Lipzen A."/>
            <person name="Lukacs Z."/>
            <person name="Mihaltcheva S."/>
            <person name="Morgado L.N."/>
            <person name="Niskanen T."/>
            <person name="Noordeloos M.E."/>
            <person name="Ohm R.A."/>
            <person name="Ortiz-Santana B."/>
            <person name="Ovrebo C."/>
            <person name="Racz N."/>
            <person name="Riley R."/>
            <person name="Savchenko A."/>
            <person name="Shiryaev A."/>
            <person name="Soop K."/>
            <person name="Spirin V."/>
            <person name="Szebenyi C."/>
            <person name="Tomsovsky M."/>
            <person name="Tulloss R.E."/>
            <person name="Uehling J."/>
            <person name="Grigoriev I.V."/>
            <person name="Vagvolgyi C."/>
            <person name="Papp T."/>
            <person name="Martin F.M."/>
            <person name="Miettinen O."/>
            <person name="Hibbett D.S."/>
            <person name="Nagy L.G."/>
        </authorList>
    </citation>
    <scope>NUCLEOTIDE SEQUENCE [LARGE SCALE GENOMIC DNA]</scope>
    <source>
        <strain evidence="7 8">OMC1185</strain>
    </source>
</reference>
<keyword evidence="8" id="KW-1185">Reference proteome</keyword>
<dbReference type="GO" id="GO:0016020">
    <property type="term" value="C:membrane"/>
    <property type="evidence" value="ECO:0007669"/>
    <property type="project" value="UniProtKB-SubCell"/>
</dbReference>
<evidence type="ECO:0000259" key="6">
    <source>
        <dbReference type="PROSITE" id="PS50850"/>
    </source>
</evidence>
<keyword evidence="4" id="KW-1133">Transmembrane helix</keyword>
<dbReference type="Gene3D" id="1.20.1720.10">
    <property type="entry name" value="Multidrug resistance protein D"/>
    <property type="match status" value="1"/>
</dbReference>
<evidence type="ECO:0000256" key="1">
    <source>
        <dbReference type="ARBA" id="ARBA00004141"/>
    </source>
</evidence>
<evidence type="ECO:0000256" key="4">
    <source>
        <dbReference type="ARBA" id="ARBA00022989"/>
    </source>
</evidence>
<dbReference type="PANTHER" id="PTHR42718">
    <property type="entry name" value="MAJOR FACILITATOR SUPERFAMILY MULTIDRUG TRANSPORTER MFSC"/>
    <property type="match status" value="1"/>
</dbReference>
<evidence type="ECO:0000256" key="2">
    <source>
        <dbReference type="ARBA" id="ARBA00022448"/>
    </source>
</evidence>
<name>A0A5C3N394_9AGAM</name>
<dbReference type="InterPro" id="IPR036259">
    <property type="entry name" value="MFS_trans_sf"/>
</dbReference>
<dbReference type="Pfam" id="PF07690">
    <property type="entry name" value="MFS_1"/>
    <property type="match status" value="1"/>
</dbReference>
<protein>
    <recommendedName>
        <fullName evidence="6">Major facilitator superfamily (MFS) profile domain-containing protein</fullName>
    </recommendedName>
</protein>
<dbReference type="InterPro" id="IPR011701">
    <property type="entry name" value="MFS"/>
</dbReference>
<dbReference type="OrthoDB" id="5086884at2759"/>
<sequence length="115" mass="12651">MIGAITGSTFLNVSRWLTNDRITAATNRDYLSHNQVYIYGAITVAVPSIGRDLNFTEADLPWPVQAFKYVLGCFLLLAGRLADKYGRRNVFLAGTCLYTLLSIPPIFCPGECEGA</sequence>
<dbReference type="PANTHER" id="PTHR42718:SF9">
    <property type="entry name" value="MAJOR FACILITATOR SUPERFAMILY MULTIDRUG TRANSPORTER MFSC"/>
    <property type="match status" value="1"/>
</dbReference>
<dbReference type="InterPro" id="IPR005829">
    <property type="entry name" value="Sugar_transporter_CS"/>
</dbReference>
<dbReference type="EMBL" id="ML213509">
    <property type="protein sequence ID" value="TFK52209.1"/>
    <property type="molecule type" value="Genomic_DNA"/>
</dbReference>
<evidence type="ECO:0000313" key="8">
    <source>
        <dbReference type="Proteomes" id="UP000305948"/>
    </source>
</evidence>
<dbReference type="SUPFAM" id="SSF103473">
    <property type="entry name" value="MFS general substrate transporter"/>
    <property type="match status" value="1"/>
</dbReference>
<gene>
    <name evidence="7" type="ORF">OE88DRAFT_1657326</name>
</gene>
<feature type="domain" description="Major facilitator superfamily (MFS) profile" evidence="6">
    <location>
        <begin position="1"/>
        <end position="115"/>
    </location>
</feature>
<organism evidence="7 8">
    <name type="scientific">Heliocybe sulcata</name>
    <dbReference type="NCBI Taxonomy" id="5364"/>
    <lineage>
        <taxon>Eukaryota</taxon>
        <taxon>Fungi</taxon>
        <taxon>Dikarya</taxon>
        <taxon>Basidiomycota</taxon>
        <taxon>Agaricomycotina</taxon>
        <taxon>Agaricomycetes</taxon>
        <taxon>Gloeophyllales</taxon>
        <taxon>Gloeophyllaceae</taxon>
        <taxon>Heliocybe</taxon>
    </lineage>
</organism>
<keyword evidence="3" id="KW-0812">Transmembrane</keyword>
<keyword evidence="2" id="KW-0813">Transport</keyword>
<dbReference type="Proteomes" id="UP000305948">
    <property type="component" value="Unassembled WGS sequence"/>
</dbReference>
<evidence type="ECO:0000256" key="3">
    <source>
        <dbReference type="ARBA" id="ARBA00022692"/>
    </source>
</evidence>
<evidence type="ECO:0000313" key="7">
    <source>
        <dbReference type="EMBL" id="TFK52209.1"/>
    </source>
</evidence>
<dbReference type="GO" id="GO:0022857">
    <property type="term" value="F:transmembrane transporter activity"/>
    <property type="evidence" value="ECO:0007669"/>
    <property type="project" value="InterPro"/>
</dbReference>
<evidence type="ECO:0000256" key="5">
    <source>
        <dbReference type="ARBA" id="ARBA00023136"/>
    </source>
</evidence>
<dbReference type="PROSITE" id="PS50850">
    <property type="entry name" value="MFS"/>
    <property type="match status" value="1"/>
</dbReference>
<dbReference type="PROSITE" id="PS00216">
    <property type="entry name" value="SUGAR_TRANSPORT_1"/>
    <property type="match status" value="1"/>
</dbReference>
<comment type="subcellular location">
    <subcellularLocation>
        <location evidence="1">Membrane</location>
        <topology evidence="1">Multi-pass membrane protein</topology>
    </subcellularLocation>
</comment>
<accession>A0A5C3N394</accession>
<dbReference type="InterPro" id="IPR020846">
    <property type="entry name" value="MFS_dom"/>
</dbReference>